<evidence type="ECO:0000313" key="6">
    <source>
        <dbReference type="EMBL" id="CAD7250196.1"/>
    </source>
</evidence>
<keyword evidence="7" id="KW-1185">Reference proteome</keyword>
<name>A0A7R9FPE4_9CRUS</name>
<keyword evidence="2" id="KW-0677">Repeat</keyword>
<dbReference type="PRINTS" id="PR00320">
    <property type="entry name" value="GPROTEINBRPT"/>
</dbReference>
<accession>A0A7R9FPE4</accession>
<dbReference type="AlphaFoldDB" id="A0A7R9FPE4"/>
<dbReference type="PANTHER" id="PTHR15622:SF2">
    <property type="entry name" value="U4_U6 SMALL NUCLEAR RIBONUCLEOPROTEIN PRP4"/>
    <property type="match status" value="1"/>
</dbReference>
<feature type="repeat" description="WD" evidence="4">
    <location>
        <begin position="247"/>
        <end position="289"/>
    </location>
</feature>
<dbReference type="GO" id="GO:0000209">
    <property type="term" value="P:protein polyubiquitination"/>
    <property type="evidence" value="ECO:0007669"/>
    <property type="project" value="TreeGrafter"/>
</dbReference>
<dbReference type="Pfam" id="PF00400">
    <property type="entry name" value="WD40"/>
    <property type="match status" value="4"/>
</dbReference>
<dbReference type="Proteomes" id="UP000677054">
    <property type="component" value="Unassembled WGS sequence"/>
</dbReference>
<feature type="repeat" description="WD" evidence="4">
    <location>
        <begin position="333"/>
        <end position="374"/>
    </location>
</feature>
<gene>
    <name evidence="6" type="ORF">DSTB1V02_LOCUS9978</name>
</gene>
<dbReference type="PROSITE" id="PS00678">
    <property type="entry name" value="WD_REPEATS_1"/>
    <property type="match status" value="2"/>
</dbReference>
<keyword evidence="1 4" id="KW-0853">WD repeat</keyword>
<dbReference type="InterPro" id="IPR051983">
    <property type="entry name" value="WSB_SOCS-box_domain"/>
</dbReference>
<dbReference type="InterPro" id="IPR015943">
    <property type="entry name" value="WD40/YVTN_repeat-like_dom_sf"/>
</dbReference>
<dbReference type="OrthoDB" id="17410at2759"/>
<dbReference type="EMBL" id="LR902225">
    <property type="protein sequence ID" value="CAD7250196.1"/>
    <property type="molecule type" value="Genomic_DNA"/>
</dbReference>
<keyword evidence="3" id="KW-0833">Ubl conjugation pathway</keyword>
<feature type="compositionally biased region" description="Basic and acidic residues" evidence="5">
    <location>
        <begin position="14"/>
        <end position="38"/>
    </location>
</feature>
<proteinExistence type="predicted"/>
<dbReference type="InterPro" id="IPR019775">
    <property type="entry name" value="WD40_repeat_CS"/>
</dbReference>
<dbReference type="InterPro" id="IPR020472">
    <property type="entry name" value="WD40_PAC1"/>
</dbReference>
<dbReference type="SUPFAM" id="SSF50978">
    <property type="entry name" value="WD40 repeat-like"/>
    <property type="match status" value="1"/>
</dbReference>
<dbReference type="PROSITE" id="PS50294">
    <property type="entry name" value="WD_REPEATS_REGION"/>
    <property type="match status" value="3"/>
</dbReference>
<evidence type="ECO:0000256" key="3">
    <source>
        <dbReference type="ARBA" id="ARBA00022786"/>
    </source>
</evidence>
<reference evidence="6" key="1">
    <citation type="submission" date="2020-11" db="EMBL/GenBank/DDBJ databases">
        <authorList>
            <person name="Tran Van P."/>
        </authorList>
    </citation>
    <scope>NUCLEOTIDE SEQUENCE</scope>
</reference>
<evidence type="ECO:0000256" key="4">
    <source>
        <dbReference type="PROSITE-ProRule" id="PRU00221"/>
    </source>
</evidence>
<protein>
    <submittedName>
        <fullName evidence="6">Uncharacterized protein</fullName>
    </submittedName>
</protein>
<organism evidence="6">
    <name type="scientific">Darwinula stevensoni</name>
    <dbReference type="NCBI Taxonomy" id="69355"/>
    <lineage>
        <taxon>Eukaryota</taxon>
        <taxon>Metazoa</taxon>
        <taxon>Ecdysozoa</taxon>
        <taxon>Arthropoda</taxon>
        <taxon>Crustacea</taxon>
        <taxon>Oligostraca</taxon>
        <taxon>Ostracoda</taxon>
        <taxon>Podocopa</taxon>
        <taxon>Podocopida</taxon>
        <taxon>Darwinulocopina</taxon>
        <taxon>Darwinuloidea</taxon>
        <taxon>Darwinulidae</taxon>
        <taxon>Darwinula</taxon>
    </lineage>
</organism>
<dbReference type="EMBL" id="CAJPEV010002708">
    <property type="protein sequence ID" value="CAG0897812.1"/>
    <property type="molecule type" value="Genomic_DNA"/>
</dbReference>
<evidence type="ECO:0000256" key="5">
    <source>
        <dbReference type="SAM" id="MobiDB-lite"/>
    </source>
</evidence>
<dbReference type="SMART" id="SM00320">
    <property type="entry name" value="WD40"/>
    <property type="match status" value="5"/>
</dbReference>
<dbReference type="InterPro" id="IPR036322">
    <property type="entry name" value="WD40_repeat_dom_sf"/>
</dbReference>
<dbReference type="PANTHER" id="PTHR15622">
    <property type="entry name" value="WD40 REPEAT PROTEIN"/>
    <property type="match status" value="1"/>
</dbReference>
<evidence type="ECO:0000256" key="2">
    <source>
        <dbReference type="ARBA" id="ARBA00022737"/>
    </source>
</evidence>
<feature type="repeat" description="WD" evidence="4">
    <location>
        <begin position="395"/>
        <end position="421"/>
    </location>
</feature>
<sequence>MVSEMKQIRLQMTSRDEDGGGREGEGKGKRKGGEGECERSLRAARVGSSRRRRVCLSIAVLHPVSVGSRDVQSTIRPESTAGGYVWLPSSPFSYKDFPRVFEFGRGSPVFPSRNPRDLKCNKGGRQSKTYLELLEPSQRGLRLDLDLVSVCPTRMKRMVDAITSDDVHARIETGSGSLEVSRELLIQTDLAVVSLNFGLGCPGSPFITGHWRYGDREETNGVMLATGHNDGAIRIWHSISGRLLLKLADHTGPVTEVAFAPDQSMRLVSASKDKTLKVWDLTDDGNMFKTLRGHVNGVTMCAWCPSGRLMASVGSGKKVIMWDMEEYGMRWNSAAHHNQIKSCQFSPDGAFLLTASYDTRVLVLDTATGQLLRTLFHVWPMPSLIYASGSNSCWIRSVTISPEGTGIVTVADDGLVRLWDLGDETSPAAVFPVEAQMSCCRYSPKQNLLAVVSILLPRICTVPVVPPRVASVVSSPSPSRTKKFWIETNDSDNMWEAAAVGGESQCADPEASGEACRQTAVFDR</sequence>
<dbReference type="InterPro" id="IPR001680">
    <property type="entry name" value="WD40_rpt"/>
</dbReference>
<feature type="repeat" description="WD" evidence="4">
    <location>
        <begin position="291"/>
        <end position="325"/>
    </location>
</feature>
<evidence type="ECO:0000313" key="7">
    <source>
        <dbReference type="Proteomes" id="UP000677054"/>
    </source>
</evidence>
<dbReference type="Gene3D" id="2.130.10.10">
    <property type="entry name" value="YVTN repeat-like/Quinoprotein amine dehydrogenase"/>
    <property type="match status" value="2"/>
</dbReference>
<dbReference type="PROSITE" id="PS50082">
    <property type="entry name" value="WD_REPEATS_2"/>
    <property type="match status" value="4"/>
</dbReference>
<feature type="region of interest" description="Disordered" evidence="5">
    <location>
        <begin position="1"/>
        <end position="38"/>
    </location>
</feature>
<dbReference type="CDD" id="cd00200">
    <property type="entry name" value="WD40"/>
    <property type="match status" value="1"/>
</dbReference>
<evidence type="ECO:0000256" key="1">
    <source>
        <dbReference type="ARBA" id="ARBA00022574"/>
    </source>
</evidence>